<keyword evidence="1" id="KW-0812">Transmembrane</keyword>
<proteinExistence type="predicted"/>
<name>A0A0A9D4Q7_ARUDO</name>
<evidence type="ECO:0000313" key="2">
    <source>
        <dbReference type="EMBL" id="JAD83574.1"/>
    </source>
</evidence>
<keyword evidence="1" id="KW-0472">Membrane</keyword>
<evidence type="ECO:0000256" key="1">
    <source>
        <dbReference type="SAM" id="Phobius"/>
    </source>
</evidence>
<reference evidence="2" key="2">
    <citation type="journal article" date="2015" name="Data Brief">
        <title>Shoot transcriptome of the giant reed, Arundo donax.</title>
        <authorList>
            <person name="Barrero R.A."/>
            <person name="Guerrero F.D."/>
            <person name="Moolhuijzen P."/>
            <person name="Goolsby J.A."/>
            <person name="Tidwell J."/>
            <person name="Bellgard S.E."/>
            <person name="Bellgard M.I."/>
        </authorList>
    </citation>
    <scope>NUCLEOTIDE SEQUENCE</scope>
    <source>
        <tissue evidence="2">Shoot tissue taken approximately 20 cm above the soil surface</tissue>
    </source>
</reference>
<feature type="transmembrane region" description="Helical" evidence="1">
    <location>
        <begin position="29"/>
        <end position="51"/>
    </location>
</feature>
<accession>A0A0A9D4Q7</accession>
<feature type="transmembrane region" description="Helical" evidence="1">
    <location>
        <begin position="63"/>
        <end position="83"/>
    </location>
</feature>
<keyword evidence="1" id="KW-1133">Transmembrane helix</keyword>
<protein>
    <submittedName>
        <fullName evidence="2">Uncharacterized protein</fullName>
    </submittedName>
</protein>
<sequence>MEAACSATKDEKMEDSTCSGADKDASLSAIAAAVFLGSSPAVLTVAGSEVAGCSGCIWGDIGLNFILCIMVAVCSGGVIMSGLELDPAPLVTRAPPCRCFSCTARSTSIRATCN</sequence>
<reference evidence="2" key="1">
    <citation type="submission" date="2014-09" db="EMBL/GenBank/DDBJ databases">
        <authorList>
            <person name="Magalhaes I.L.F."/>
            <person name="Oliveira U."/>
            <person name="Santos F.R."/>
            <person name="Vidigal T.H.D.A."/>
            <person name="Brescovit A.D."/>
            <person name="Santos A.J."/>
        </authorList>
    </citation>
    <scope>NUCLEOTIDE SEQUENCE</scope>
    <source>
        <tissue evidence="2">Shoot tissue taken approximately 20 cm above the soil surface</tissue>
    </source>
</reference>
<dbReference type="EMBL" id="GBRH01214321">
    <property type="protein sequence ID" value="JAD83574.1"/>
    <property type="molecule type" value="Transcribed_RNA"/>
</dbReference>
<organism evidence="2">
    <name type="scientific">Arundo donax</name>
    <name type="common">Giant reed</name>
    <name type="synonym">Donax arundinaceus</name>
    <dbReference type="NCBI Taxonomy" id="35708"/>
    <lineage>
        <taxon>Eukaryota</taxon>
        <taxon>Viridiplantae</taxon>
        <taxon>Streptophyta</taxon>
        <taxon>Embryophyta</taxon>
        <taxon>Tracheophyta</taxon>
        <taxon>Spermatophyta</taxon>
        <taxon>Magnoliopsida</taxon>
        <taxon>Liliopsida</taxon>
        <taxon>Poales</taxon>
        <taxon>Poaceae</taxon>
        <taxon>PACMAD clade</taxon>
        <taxon>Arundinoideae</taxon>
        <taxon>Arundineae</taxon>
        <taxon>Arundo</taxon>
    </lineage>
</organism>
<dbReference type="AlphaFoldDB" id="A0A0A9D4Q7"/>